<evidence type="ECO:0000313" key="2">
    <source>
        <dbReference type="Proteomes" id="UP001596422"/>
    </source>
</evidence>
<keyword evidence="2" id="KW-1185">Reference proteome</keyword>
<sequence length="52" mass="5854">MNTILSCAIIATLLMATLILLRWGRLRCQGKCPPRCSPSWQFFSPPVSMSAW</sequence>
<organism evidence="1 2">
    <name type="scientific">Marinobacterium aestuariivivens</name>
    <dbReference type="NCBI Taxonomy" id="1698799"/>
    <lineage>
        <taxon>Bacteria</taxon>
        <taxon>Pseudomonadati</taxon>
        <taxon>Pseudomonadota</taxon>
        <taxon>Gammaproteobacteria</taxon>
        <taxon>Oceanospirillales</taxon>
        <taxon>Oceanospirillaceae</taxon>
        <taxon>Marinobacterium</taxon>
    </lineage>
</organism>
<protein>
    <recommendedName>
        <fullName evidence="3">FeoB-associated Cys-rich membrane protein</fullName>
    </recommendedName>
</protein>
<evidence type="ECO:0008006" key="3">
    <source>
        <dbReference type="Google" id="ProtNLM"/>
    </source>
</evidence>
<dbReference type="Proteomes" id="UP001596422">
    <property type="component" value="Unassembled WGS sequence"/>
</dbReference>
<dbReference type="EMBL" id="JBHSWE010000001">
    <property type="protein sequence ID" value="MFC6670950.1"/>
    <property type="molecule type" value="Genomic_DNA"/>
</dbReference>
<gene>
    <name evidence="1" type="ORF">ACFQDL_13415</name>
</gene>
<name>A0ABW2A0E7_9GAMM</name>
<dbReference type="RefSeq" id="WP_379909453.1">
    <property type="nucleotide sequence ID" value="NZ_JBHSWE010000001.1"/>
</dbReference>
<comment type="caution">
    <text evidence="1">The sequence shown here is derived from an EMBL/GenBank/DDBJ whole genome shotgun (WGS) entry which is preliminary data.</text>
</comment>
<proteinExistence type="predicted"/>
<evidence type="ECO:0000313" key="1">
    <source>
        <dbReference type="EMBL" id="MFC6670950.1"/>
    </source>
</evidence>
<accession>A0ABW2A0E7</accession>
<reference evidence="2" key="1">
    <citation type="journal article" date="2019" name="Int. J. Syst. Evol. Microbiol.">
        <title>The Global Catalogue of Microorganisms (GCM) 10K type strain sequencing project: providing services to taxonomists for standard genome sequencing and annotation.</title>
        <authorList>
            <consortium name="The Broad Institute Genomics Platform"/>
            <consortium name="The Broad Institute Genome Sequencing Center for Infectious Disease"/>
            <person name="Wu L."/>
            <person name="Ma J."/>
        </authorList>
    </citation>
    <scope>NUCLEOTIDE SEQUENCE [LARGE SCALE GENOMIC DNA]</scope>
    <source>
        <strain evidence="2">NBRC 111756</strain>
    </source>
</reference>